<feature type="transmembrane region" description="Helical" evidence="15">
    <location>
        <begin position="465"/>
        <end position="484"/>
    </location>
</feature>
<accession>A0ABX8UWC1</accession>
<comment type="catalytic activity">
    <reaction evidence="13">
        <text>L-tyrosyl-[protein] + ATP = O-phospho-L-tyrosyl-[protein] + ADP + H(+)</text>
        <dbReference type="Rhea" id="RHEA:10596"/>
        <dbReference type="Rhea" id="RHEA-COMP:10136"/>
        <dbReference type="Rhea" id="RHEA-COMP:20101"/>
        <dbReference type="ChEBI" id="CHEBI:15378"/>
        <dbReference type="ChEBI" id="CHEBI:30616"/>
        <dbReference type="ChEBI" id="CHEBI:46858"/>
        <dbReference type="ChEBI" id="CHEBI:61978"/>
        <dbReference type="ChEBI" id="CHEBI:456216"/>
    </reaction>
</comment>
<keyword evidence="4" id="KW-0997">Cell inner membrane</keyword>
<dbReference type="SUPFAM" id="SSF52540">
    <property type="entry name" value="P-loop containing nucleoside triphosphate hydrolases"/>
    <property type="match status" value="1"/>
</dbReference>
<evidence type="ECO:0000256" key="6">
    <source>
        <dbReference type="ARBA" id="ARBA00022692"/>
    </source>
</evidence>
<evidence type="ECO:0000256" key="1">
    <source>
        <dbReference type="ARBA" id="ARBA00004429"/>
    </source>
</evidence>
<dbReference type="InterPro" id="IPR027417">
    <property type="entry name" value="P-loop_NTPase"/>
</dbReference>
<feature type="coiled-coil region" evidence="14">
    <location>
        <begin position="294"/>
        <end position="372"/>
    </location>
</feature>
<protein>
    <submittedName>
        <fullName evidence="19">Polysaccharide biosynthesis tyrosine autokinase</fullName>
        <ecNumber evidence="19">2.7.10.2</ecNumber>
    </submittedName>
</protein>
<dbReference type="Gene3D" id="3.40.50.300">
    <property type="entry name" value="P-loop containing nucleotide triphosphate hydrolases"/>
    <property type="match status" value="1"/>
</dbReference>
<keyword evidence="10 15" id="KW-1133">Transmembrane helix</keyword>
<evidence type="ECO:0000256" key="9">
    <source>
        <dbReference type="ARBA" id="ARBA00022840"/>
    </source>
</evidence>
<dbReference type="InterPro" id="IPR050445">
    <property type="entry name" value="Bact_polysacc_biosynth/exp"/>
</dbReference>
<reference evidence="19 20" key="1">
    <citation type="submission" date="2021-07" db="EMBL/GenBank/DDBJ databases">
        <title>Paraburkholderia edwinii protects Aspergillus sp. from phenazines by acting as a toxin sponge.</title>
        <authorList>
            <person name="Dahlstrom K.M."/>
            <person name="Newman D.K."/>
        </authorList>
    </citation>
    <scope>NUCLEOTIDE SEQUENCE [LARGE SCALE GENOMIC DNA]</scope>
    <source>
        <strain evidence="19 20">Pe01</strain>
    </source>
</reference>
<evidence type="ECO:0000259" key="18">
    <source>
        <dbReference type="Pfam" id="PF13807"/>
    </source>
</evidence>
<dbReference type="InterPro" id="IPR005700">
    <property type="entry name" value="EPS_ExoP-like"/>
</dbReference>
<dbReference type="InterPro" id="IPR032807">
    <property type="entry name" value="GNVR"/>
</dbReference>
<dbReference type="InterPro" id="IPR003856">
    <property type="entry name" value="LPS_length_determ_N"/>
</dbReference>
<comment type="similarity">
    <text evidence="2">Belongs to the etk/wzc family.</text>
</comment>
<dbReference type="NCBIfam" id="TIGR01007">
    <property type="entry name" value="eps_fam"/>
    <property type="match status" value="1"/>
</dbReference>
<evidence type="ECO:0000256" key="8">
    <source>
        <dbReference type="ARBA" id="ARBA00022777"/>
    </source>
</evidence>
<keyword evidence="8" id="KW-0418">Kinase</keyword>
<keyword evidence="14" id="KW-0175">Coiled coil</keyword>
<evidence type="ECO:0000256" key="4">
    <source>
        <dbReference type="ARBA" id="ARBA00022519"/>
    </source>
</evidence>
<dbReference type="NCBIfam" id="TIGR01005">
    <property type="entry name" value="eps_transp_fam"/>
    <property type="match status" value="1"/>
</dbReference>
<evidence type="ECO:0000256" key="2">
    <source>
        <dbReference type="ARBA" id="ARBA00008883"/>
    </source>
</evidence>
<evidence type="ECO:0000259" key="17">
    <source>
        <dbReference type="Pfam" id="PF13614"/>
    </source>
</evidence>
<dbReference type="PANTHER" id="PTHR32309:SF32">
    <property type="entry name" value="TYROSINE-PROTEIN KINASE ETK-RELATED"/>
    <property type="match status" value="1"/>
</dbReference>
<keyword evidence="5 19" id="KW-0808">Transferase</keyword>
<dbReference type="Proteomes" id="UP000826462">
    <property type="component" value="Chromosome 2"/>
</dbReference>
<dbReference type="GO" id="GO:0004715">
    <property type="term" value="F:non-membrane spanning protein tyrosine kinase activity"/>
    <property type="evidence" value="ECO:0007669"/>
    <property type="project" value="UniProtKB-EC"/>
</dbReference>
<proteinExistence type="inferred from homology"/>
<evidence type="ECO:0000256" key="12">
    <source>
        <dbReference type="ARBA" id="ARBA00023137"/>
    </source>
</evidence>
<keyword evidence="9" id="KW-0067">ATP-binding</keyword>
<dbReference type="InterPro" id="IPR025669">
    <property type="entry name" value="AAA_dom"/>
</dbReference>
<evidence type="ECO:0000256" key="11">
    <source>
        <dbReference type="ARBA" id="ARBA00023136"/>
    </source>
</evidence>
<evidence type="ECO:0000256" key="13">
    <source>
        <dbReference type="ARBA" id="ARBA00053015"/>
    </source>
</evidence>
<evidence type="ECO:0000256" key="7">
    <source>
        <dbReference type="ARBA" id="ARBA00022741"/>
    </source>
</evidence>
<keyword evidence="7" id="KW-0547">Nucleotide-binding</keyword>
<dbReference type="InterPro" id="IPR005702">
    <property type="entry name" value="Wzc-like_C"/>
</dbReference>
<evidence type="ECO:0000256" key="10">
    <source>
        <dbReference type="ARBA" id="ARBA00022989"/>
    </source>
</evidence>
<dbReference type="EMBL" id="CP080096">
    <property type="protein sequence ID" value="QYD73290.1"/>
    <property type="molecule type" value="Genomic_DNA"/>
</dbReference>
<feature type="domain" description="Tyrosine-protein kinase G-rich" evidence="18">
    <location>
        <begin position="407"/>
        <end position="486"/>
    </location>
</feature>
<evidence type="ECO:0000256" key="3">
    <source>
        <dbReference type="ARBA" id="ARBA00022475"/>
    </source>
</evidence>
<evidence type="ECO:0000313" key="20">
    <source>
        <dbReference type="Proteomes" id="UP000826462"/>
    </source>
</evidence>
<dbReference type="Pfam" id="PF23607">
    <property type="entry name" value="WZC_N"/>
    <property type="match status" value="1"/>
</dbReference>
<keyword evidence="12" id="KW-0829">Tyrosine-protein kinase</keyword>
<comment type="subcellular location">
    <subcellularLocation>
        <location evidence="1">Cell inner membrane</location>
        <topology evidence="1">Multi-pass membrane protein</topology>
    </subcellularLocation>
</comment>
<dbReference type="Pfam" id="PF02706">
    <property type="entry name" value="Wzz"/>
    <property type="match status" value="1"/>
</dbReference>
<organism evidence="19 20">
    <name type="scientific">Paraburkholderia edwinii</name>
    <dbReference type="NCBI Taxonomy" id="2861782"/>
    <lineage>
        <taxon>Bacteria</taxon>
        <taxon>Pseudomonadati</taxon>
        <taxon>Pseudomonadota</taxon>
        <taxon>Betaproteobacteria</taxon>
        <taxon>Burkholderiales</taxon>
        <taxon>Burkholderiaceae</taxon>
        <taxon>Paraburkholderia</taxon>
    </lineage>
</organism>
<dbReference type="PANTHER" id="PTHR32309">
    <property type="entry name" value="TYROSINE-PROTEIN KINASE"/>
    <property type="match status" value="1"/>
</dbReference>
<dbReference type="Pfam" id="PF13614">
    <property type="entry name" value="AAA_31"/>
    <property type="match status" value="1"/>
</dbReference>
<evidence type="ECO:0000256" key="5">
    <source>
        <dbReference type="ARBA" id="ARBA00022679"/>
    </source>
</evidence>
<keyword evidence="3" id="KW-1003">Cell membrane</keyword>
<dbReference type="RefSeq" id="WP_219803012.1">
    <property type="nucleotide sequence ID" value="NZ_CP080096.1"/>
</dbReference>
<evidence type="ECO:0000256" key="15">
    <source>
        <dbReference type="SAM" id="Phobius"/>
    </source>
</evidence>
<evidence type="ECO:0000313" key="19">
    <source>
        <dbReference type="EMBL" id="QYD73290.1"/>
    </source>
</evidence>
<dbReference type="EC" id="2.7.10.2" evidence="19"/>
<feature type="domain" description="AAA" evidence="17">
    <location>
        <begin position="578"/>
        <end position="694"/>
    </location>
</feature>
<keyword evidence="6 15" id="KW-0812">Transmembrane</keyword>
<feature type="domain" description="Polysaccharide chain length determinant N-terminal" evidence="16">
    <location>
        <begin position="43"/>
        <end position="124"/>
    </location>
</feature>
<dbReference type="Pfam" id="PF13807">
    <property type="entry name" value="GNVR"/>
    <property type="match status" value="1"/>
</dbReference>
<keyword evidence="20" id="KW-1185">Reference proteome</keyword>
<keyword evidence="11 15" id="KW-0472">Membrane</keyword>
<feature type="transmembrane region" description="Helical" evidence="15">
    <location>
        <begin position="51"/>
        <end position="75"/>
    </location>
</feature>
<gene>
    <name evidence="19" type="ORF">KZJ38_27005</name>
</gene>
<name>A0ABX8UWC1_9BURK</name>
<dbReference type="CDD" id="cd05387">
    <property type="entry name" value="BY-kinase"/>
    <property type="match status" value="1"/>
</dbReference>
<sequence length="767" mass="83498">MDRPTNPSYKQPGNDRRGLKVASINPAPTVEPVGSVVDASAFIDTLYDNRWMITGITAVTTAIAIGYAVLAAPIYQSDILIQVEDNPNSPTDTLSSVSQMFDIKSEASDEMEILQSRLVLTPAVRSQGLTIDVEPQRFPVFGRWWSTMQKGLSKPGFFGYGGYVWAQEQARVASFDPPPVLYGKPFKLIAGANGQYTIVNDKAGIRVSGHVGEPLTAQTVDGPLTADITSLSAEPGGTFRLTRVSEVTAVESLQRAMRIAQTSKDSDVIQASLQGRDAAQTSAVLTEIGQQYIAQNIERKSAEAEKSLAFLNQQLPQLKHQLEESESAYNRFRAQNQTIDLTAEGAAVLQQTVDAQNKLADLEQKRNELVARFTDNHPAVIAIVNQEAVLRQRLAQIDSKTRQLPQLEQNELRLQRDVQVNTDLYTGLLTSAEQLRIARAGKTGNARLVDTAVVGEIPVKPNRKLVVVLGAAIGLFGGCLIAWFRRQLSQAIMHARDIERDTGLPVYASIPHSKLQESRDARMYTRIWSPAQAGRVSLLAHTDSDSLPIEALRSFRTALQFLLLEASNNIVLMSGPTPGVGKSFTSANLAAVLANSQQRVLLIDADMRDGDLHRHFGQREGPGLAELIALEKSFEELVHRAVVPRLDVLTRGVAPSNPSELLMSRRFTHFVGEIAKQYDVVLIDTPPVLAVADVGSLGQLAGSAFLVVRQGSTTIAQIKESAKRLAHVGVMLDGLVLNDVKPRPGDKTYGYGTYAYPGAPRAHASKA</sequence>
<evidence type="ECO:0000259" key="16">
    <source>
        <dbReference type="Pfam" id="PF02706"/>
    </source>
</evidence>
<evidence type="ECO:0000256" key="14">
    <source>
        <dbReference type="SAM" id="Coils"/>
    </source>
</evidence>